<gene>
    <name evidence="5" type="ORF">SAMN02745219_02034</name>
</gene>
<dbReference type="GO" id="GO:0005524">
    <property type="term" value="F:ATP binding"/>
    <property type="evidence" value="ECO:0007669"/>
    <property type="project" value="UniProtKB-KW"/>
</dbReference>
<feature type="binding site" evidence="1">
    <location>
        <position position="262"/>
    </location>
    <ligand>
        <name>ATP</name>
        <dbReference type="ChEBI" id="CHEBI:30616"/>
    </ligand>
</feature>
<dbReference type="InterPro" id="IPR003812">
    <property type="entry name" value="Fido"/>
</dbReference>
<evidence type="ECO:0000259" key="4">
    <source>
        <dbReference type="PROSITE" id="PS51459"/>
    </source>
</evidence>
<feature type="binding site" evidence="3">
    <location>
        <position position="270"/>
    </location>
    <ligand>
        <name>ATP</name>
        <dbReference type="ChEBI" id="CHEBI:30616"/>
    </ligand>
</feature>
<dbReference type="InterPro" id="IPR040198">
    <property type="entry name" value="Fido_containing"/>
</dbReference>
<dbReference type="Gene3D" id="1.10.3290.10">
    <property type="entry name" value="Fido-like domain"/>
    <property type="match status" value="1"/>
</dbReference>
<organism evidence="5 6">
    <name type="scientific">Desulfofundulus thermosubterraneus DSM 16057</name>
    <dbReference type="NCBI Taxonomy" id="1121432"/>
    <lineage>
        <taxon>Bacteria</taxon>
        <taxon>Bacillati</taxon>
        <taxon>Bacillota</taxon>
        <taxon>Clostridia</taxon>
        <taxon>Eubacteriales</taxon>
        <taxon>Peptococcaceae</taxon>
        <taxon>Desulfofundulus</taxon>
    </lineage>
</organism>
<protein>
    <submittedName>
        <fullName evidence="5">Fic family protein</fullName>
    </submittedName>
</protein>
<dbReference type="InterPro" id="IPR025758">
    <property type="entry name" value="Fic/DOC_N"/>
</dbReference>
<dbReference type="STRING" id="1121432.SAMN02745219_02034"/>
<dbReference type="PANTHER" id="PTHR13504">
    <property type="entry name" value="FIDO DOMAIN-CONTAINING PROTEIN DDB_G0283145"/>
    <property type="match status" value="1"/>
</dbReference>
<dbReference type="InterPro" id="IPR026287">
    <property type="entry name" value="SoFic-like"/>
</dbReference>
<sequence length="393" mass="44684">MKPEDFPRPNGRIIRIQEGGWAFIPDPLPPDINWTPQLIAELSAADRAIGELSGLGKMIPNPHLLIRPFLRHEAVLSSRIEGTQASLSDLYVYEASGQLRLWNGDFVRKDVPEVFNYVRALEYGLQRLKELPVSLRLLRELHALLLEEVRGAGRSPGEFRKVQNWIGPPGSTLANAVFVPPPVSELPALLDSFEKFLHEDIQLPPLLKLAMIHYQFEAIHPFLDGNGRLGRMLIVLLLCAWDILPQPLLYLSPYFESQRGSYYDLLQAVNTNSAWESWFSFFLRGIRYQARDALTRATKLQELQAAYRERFQRSRISGGLLGLCDLLFSFPVVSIPQVAQKLNVTYSMAKRYMEILVKDGVLYEITGRNRNRLYMAREIMAILENPPSLASTG</sequence>
<proteinExistence type="predicted"/>
<name>A0A1M6HL72_9FIRM</name>
<evidence type="ECO:0000313" key="5">
    <source>
        <dbReference type="EMBL" id="SHJ22933.1"/>
    </source>
</evidence>
<dbReference type="PIRSF" id="PIRSF038925">
    <property type="entry name" value="AMP-prot_trans"/>
    <property type="match status" value="1"/>
</dbReference>
<feature type="binding site" evidence="1">
    <location>
        <position position="81"/>
    </location>
    <ligand>
        <name>ATP</name>
        <dbReference type="ChEBI" id="CHEBI:30616"/>
    </ligand>
</feature>
<dbReference type="OrthoDB" id="9813719at2"/>
<dbReference type="RefSeq" id="WP_072869368.1">
    <property type="nucleotide sequence ID" value="NZ_FQZM01000024.1"/>
</dbReference>
<dbReference type="Pfam" id="PF13784">
    <property type="entry name" value="Fic_N"/>
    <property type="match status" value="1"/>
</dbReference>
<evidence type="ECO:0000256" key="2">
    <source>
        <dbReference type="PIRSR" id="PIRSR640198-1"/>
    </source>
</evidence>
<accession>A0A1M6HL72</accession>
<dbReference type="AlphaFoldDB" id="A0A1M6HL72"/>
<reference evidence="6" key="1">
    <citation type="submission" date="2016-11" db="EMBL/GenBank/DDBJ databases">
        <authorList>
            <person name="Varghese N."/>
            <person name="Submissions S."/>
        </authorList>
    </citation>
    <scope>NUCLEOTIDE SEQUENCE [LARGE SCALE GENOMIC DNA]</scope>
    <source>
        <strain evidence="6">DSM 16057</strain>
    </source>
</reference>
<dbReference type="PANTHER" id="PTHR13504:SF38">
    <property type="entry name" value="FIDO DOMAIN-CONTAINING PROTEIN"/>
    <property type="match status" value="1"/>
</dbReference>
<feature type="binding site" evidence="3">
    <location>
        <begin position="262"/>
        <end position="263"/>
    </location>
    <ligand>
        <name>ATP</name>
        <dbReference type="ChEBI" id="CHEBI:30616"/>
    </ligand>
</feature>
<evidence type="ECO:0000256" key="1">
    <source>
        <dbReference type="PIRSR" id="PIRSR038925-1"/>
    </source>
</evidence>
<dbReference type="SUPFAM" id="SSF140931">
    <property type="entry name" value="Fic-like"/>
    <property type="match status" value="1"/>
</dbReference>
<dbReference type="Proteomes" id="UP000184529">
    <property type="component" value="Unassembled WGS sequence"/>
</dbReference>
<feature type="active site" evidence="2">
    <location>
        <position position="220"/>
    </location>
</feature>
<feature type="binding site" evidence="1">
    <location>
        <begin position="225"/>
        <end position="231"/>
    </location>
    <ligand>
        <name>ATP</name>
        <dbReference type="ChEBI" id="CHEBI:30616"/>
    </ligand>
</feature>
<evidence type="ECO:0000313" key="6">
    <source>
        <dbReference type="Proteomes" id="UP000184529"/>
    </source>
</evidence>
<feature type="binding site" evidence="3">
    <location>
        <begin position="224"/>
        <end position="231"/>
    </location>
    <ligand>
        <name>ATP</name>
        <dbReference type="ChEBI" id="CHEBI:30616"/>
    </ligand>
</feature>
<dbReference type="Pfam" id="PF02661">
    <property type="entry name" value="Fic"/>
    <property type="match status" value="1"/>
</dbReference>
<keyword evidence="1" id="KW-0547">Nucleotide-binding</keyword>
<feature type="binding site" evidence="1">
    <location>
        <position position="220"/>
    </location>
    <ligand>
        <name>ATP</name>
        <dbReference type="ChEBI" id="CHEBI:30616"/>
    </ligand>
</feature>
<keyword evidence="6" id="KW-1185">Reference proteome</keyword>
<dbReference type="EMBL" id="FQZM01000024">
    <property type="protein sequence ID" value="SHJ22933.1"/>
    <property type="molecule type" value="Genomic_DNA"/>
</dbReference>
<feature type="domain" description="Fido" evidence="4">
    <location>
        <begin position="133"/>
        <end position="284"/>
    </location>
</feature>
<keyword evidence="1" id="KW-0067">ATP-binding</keyword>
<dbReference type="InterPro" id="IPR036597">
    <property type="entry name" value="Fido-like_dom_sf"/>
</dbReference>
<evidence type="ECO:0000256" key="3">
    <source>
        <dbReference type="PIRSR" id="PIRSR640198-2"/>
    </source>
</evidence>
<dbReference type="PROSITE" id="PS51459">
    <property type="entry name" value="FIDO"/>
    <property type="match status" value="1"/>
</dbReference>